<dbReference type="Proteomes" id="UP000674234">
    <property type="component" value="Unassembled WGS sequence"/>
</dbReference>
<dbReference type="AlphaFoldDB" id="A0A940WHZ2"/>
<dbReference type="InterPro" id="IPR046250">
    <property type="entry name" value="DUF6283"/>
</dbReference>
<dbReference type="EMBL" id="JAFCNB010000003">
    <property type="protein sequence ID" value="MBP2703552.1"/>
    <property type="molecule type" value="Genomic_DNA"/>
</dbReference>
<comment type="caution">
    <text evidence="1">The sequence shown here is derived from an EMBL/GenBank/DDBJ whole genome shotgun (WGS) entry which is preliminary data.</text>
</comment>
<protein>
    <submittedName>
        <fullName evidence="1">Uncharacterized protein</fullName>
    </submittedName>
</protein>
<dbReference type="Pfam" id="PF19800">
    <property type="entry name" value="DUF6283"/>
    <property type="match status" value="1"/>
</dbReference>
<sequence length="105" mass="11214">MAGAYLNLREYADGTCVDERGMGPAVGAPLFACHMAGVDPGRVCAGWLVVEGPNHPTIRLAVIVGVLAVEDLQPGENWPPLYASAVEMFEVQACHARMQPPTPER</sequence>
<gene>
    <name evidence="1" type="ORF">JOL79_07030</name>
</gene>
<name>A0A940WHZ2_9ACTN</name>
<evidence type="ECO:0000313" key="1">
    <source>
        <dbReference type="EMBL" id="MBP2703552.1"/>
    </source>
</evidence>
<keyword evidence="2" id="KW-1185">Reference proteome</keyword>
<proteinExistence type="predicted"/>
<organism evidence="1 2">
    <name type="scientific">Microbispora oryzae</name>
    <dbReference type="NCBI Taxonomy" id="2806554"/>
    <lineage>
        <taxon>Bacteria</taxon>
        <taxon>Bacillati</taxon>
        <taxon>Actinomycetota</taxon>
        <taxon>Actinomycetes</taxon>
        <taxon>Streptosporangiales</taxon>
        <taxon>Streptosporangiaceae</taxon>
        <taxon>Microbispora</taxon>
    </lineage>
</organism>
<evidence type="ECO:0000313" key="2">
    <source>
        <dbReference type="Proteomes" id="UP000674234"/>
    </source>
</evidence>
<accession>A0A940WHZ2</accession>
<reference evidence="1" key="1">
    <citation type="submission" date="2021-02" db="EMBL/GenBank/DDBJ databases">
        <title>Draft genome sequence of Microbispora sp. RL4-1S isolated from rice leaves in Thailand.</title>
        <authorList>
            <person name="Muangham S."/>
            <person name="Duangmal K."/>
        </authorList>
    </citation>
    <scope>NUCLEOTIDE SEQUENCE</scope>
    <source>
        <strain evidence="1">RL4-1S</strain>
    </source>
</reference>